<dbReference type="InterPro" id="IPR023585">
    <property type="entry name" value="Ile-tRNA-ligase_type1"/>
</dbReference>
<evidence type="ECO:0000259" key="14">
    <source>
        <dbReference type="Pfam" id="PF06827"/>
    </source>
</evidence>
<reference evidence="16 17" key="1">
    <citation type="submission" date="2018-01" db="EMBL/GenBank/DDBJ databases">
        <title>Whole genome sequencing of Histamine producing bacteria.</title>
        <authorList>
            <person name="Butler K."/>
        </authorList>
    </citation>
    <scope>NUCLEOTIDE SEQUENCE [LARGE SCALE GENOMIC DNA]</scope>
    <source>
        <strain evidence="16 17">JCM 12947</strain>
    </source>
</reference>
<feature type="domain" description="Aminoacyl-tRNA synthetase class Ia" evidence="13">
    <location>
        <begin position="28"/>
        <end position="651"/>
    </location>
</feature>
<dbReference type="InterPro" id="IPR050081">
    <property type="entry name" value="Ile-tRNA_ligase"/>
</dbReference>
<keyword evidence="8 12" id="KW-0648">Protein biosynthesis</keyword>
<dbReference type="PROSITE" id="PS00178">
    <property type="entry name" value="AA_TRNA_LIGASE_I"/>
    <property type="match status" value="1"/>
</dbReference>
<dbReference type="AlphaFoldDB" id="A0A2T3JCV6"/>
<dbReference type="OrthoDB" id="9810365at2"/>
<dbReference type="InterPro" id="IPR010663">
    <property type="entry name" value="Znf_FPG/IleRS"/>
</dbReference>
<comment type="subunit">
    <text evidence="12">Monomer.</text>
</comment>
<dbReference type="SUPFAM" id="SSF52374">
    <property type="entry name" value="Nucleotidylyl transferase"/>
    <property type="match status" value="1"/>
</dbReference>
<keyword evidence="9 12" id="KW-0030">Aminoacyl-tRNA synthetase</keyword>
<feature type="binding site" evidence="12">
    <location>
        <position position="616"/>
    </location>
    <ligand>
        <name>ATP</name>
        <dbReference type="ChEBI" id="CHEBI:30616"/>
    </ligand>
</feature>
<keyword evidence="17" id="KW-1185">Reference proteome</keyword>
<dbReference type="Proteomes" id="UP000240987">
    <property type="component" value="Unassembled WGS sequence"/>
</dbReference>
<evidence type="ECO:0000256" key="11">
    <source>
        <dbReference type="ARBA" id="ARBA00048359"/>
    </source>
</evidence>
<dbReference type="PANTHER" id="PTHR42765:SF1">
    <property type="entry name" value="ISOLEUCINE--TRNA LIGASE, MITOCHONDRIAL"/>
    <property type="match status" value="1"/>
</dbReference>
<dbReference type="CDD" id="cd07960">
    <property type="entry name" value="Anticodon_Ia_Ile_BEm"/>
    <property type="match status" value="1"/>
</dbReference>
<protein>
    <recommendedName>
        <fullName evidence="12">Isoleucine--tRNA ligase</fullName>
        <ecNumber evidence="12">6.1.1.5</ecNumber>
    </recommendedName>
    <alternativeName>
        <fullName evidence="12">Isoleucyl-tRNA synthetase</fullName>
        <shortName evidence="12">IleRS</shortName>
    </alternativeName>
</protein>
<dbReference type="CDD" id="cd00818">
    <property type="entry name" value="IleRS_core"/>
    <property type="match status" value="1"/>
</dbReference>
<keyword evidence="5 12" id="KW-0547">Nucleotide-binding</keyword>
<evidence type="ECO:0000256" key="8">
    <source>
        <dbReference type="ARBA" id="ARBA00022917"/>
    </source>
</evidence>
<evidence type="ECO:0000313" key="17">
    <source>
        <dbReference type="Proteomes" id="UP000240987"/>
    </source>
</evidence>
<proteinExistence type="inferred from homology"/>
<dbReference type="InterPro" id="IPR013155">
    <property type="entry name" value="M/V/L/I-tRNA-synth_anticd-bd"/>
</dbReference>
<dbReference type="GO" id="GO:0005829">
    <property type="term" value="C:cytosol"/>
    <property type="evidence" value="ECO:0007669"/>
    <property type="project" value="TreeGrafter"/>
</dbReference>
<feature type="domain" description="Methionyl/Valyl/Leucyl/Isoleucyl-tRNA synthetase anticodon-binding" evidence="15">
    <location>
        <begin position="696"/>
        <end position="857"/>
    </location>
</feature>
<feature type="binding site" evidence="12">
    <location>
        <position position="940"/>
    </location>
    <ligand>
        <name>Zn(2+)</name>
        <dbReference type="ChEBI" id="CHEBI:29105"/>
    </ligand>
</feature>
<dbReference type="Gene3D" id="1.10.730.20">
    <property type="match status" value="1"/>
</dbReference>
<dbReference type="Pfam" id="PF00133">
    <property type="entry name" value="tRNA-synt_1"/>
    <property type="match status" value="1"/>
</dbReference>
<dbReference type="InterPro" id="IPR033708">
    <property type="entry name" value="Anticodon_Ile_BEm"/>
</dbReference>
<evidence type="ECO:0000256" key="2">
    <source>
        <dbReference type="ARBA" id="ARBA00022490"/>
    </source>
</evidence>
<feature type="short sequence motif" description="'KMSKS' region" evidence="12">
    <location>
        <begin position="613"/>
        <end position="617"/>
    </location>
</feature>
<comment type="subcellular location">
    <subcellularLocation>
        <location evidence="12">Cytoplasm</location>
    </subcellularLocation>
</comment>
<dbReference type="FunFam" id="3.40.50.620:FF:000168">
    <property type="entry name" value="Isoleucine--tRNA ligase"/>
    <property type="match status" value="1"/>
</dbReference>
<dbReference type="NCBIfam" id="TIGR00392">
    <property type="entry name" value="ileS"/>
    <property type="match status" value="1"/>
</dbReference>
<dbReference type="InterPro" id="IPR009080">
    <property type="entry name" value="tRNAsynth_Ia_anticodon-bd"/>
</dbReference>
<dbReference type="InterPro" id="IPR002301">
    <property type="entry name" value="Ile-tRNA-ligase"/>
</dbReference>
<dbReference type="EC" id="6.1.1.5" evidence="12"/>
<keyword evidence="4 12" id="KW-0479">Metal-binding</keyword>
<comment type="function">
    <text evidence="10 12">Catalyzes the attachment of isoleucine to tRNA(Ile). As IleRS can inadvertently accommodate and process structurally similar amino acids such as valine, to avoid such errors it has two additional distinct tRNA(Ile)-dependent editing activities. One activity is designated as 'pretransfer' editing and involves the hydrolysis of activated Val-AMP. The other activity is designated 'posttransfer' editing and involves deacylation of mischarged Val-tRNA(Ile).</text>
</comment>
<feature type="binding site" evidence="12">
    <location>
        <position position="937"/>
    </location>
    <ligand>
        <name>Zn(2+)</name>
        <dbReference type="ChEBI" id="CHEBI:29105"/>
    </ligand>
</feature>
<dbReference type="Gene3D" id="3.40.50.620">
    <property type="entry name" value="HUPs"/>
    <property type="match status" value="2"/>
</dbReference>
<dbReference type="FunFam" id="1.10.730.20:FF:000001">
    <property type="entry name" value="Isoleucine--tRNA ligase"/>
    <property type="match status" value="1"/>
</dbReference>
<feature type="binding site" evidence="12">
    <location>
        <position position="572"/>
    </location>
    <ligand>
        <name>L-isoleucyl-5'-AMP</name>
        <dbReference type="ChEBI" id="CHEBI:178002"/>
    </ligand>
</feature>
<dbReference type="GO" id="GO:0000049">
    <property type="term" value="F:tRNA binding"/>
    <property type="evidence" value="ECO:0007669"/>
    <property type="project" value="InterPro"/>
</dbReference>
<comment type="domain">
    <text evidence="12">IleRS has two distinct active sites: one for aminoacylation and one for editing. The misactivated valine is translocated from the active site to the editing site, which sterically excludes the correctly activated isoleucine. The single editing site contains two valyl binding pockets, one specific for each substrate (Val-AMP or Val-tRNA(Ile)).</text>
</comment>
<dbReference type="Pfam" id="PF08264">
    <property type="entry name" value="Anticodon_1"/>
    <property type="match status" value="1"/>
</dbReference>
<dbReference type="PRINTS" id="PR00984">
    <property type="entry name" value="TRNASYNTHILE"/>
</dbReference>
<keyword evidence="2 12" id="KW-0963">Cytoplasm</keyword>
<dbReference type="GO" id="GO:0002161">
    <property type="term" value="F:aminoacyl-tRNA deacylase activity"/>
    <property type="evidence" value="ECO:0007669"/>
    <property type="project" value="InterPro"/>
</dbReference>
<dbReference type="EMBL" id="PYMJ01000019">
    <property type="protein sequence ID" value="PSU46716.1"/>
    <property type="molecule type" value="Genomic_DNA"/>
</dbReference>
<feature type="short sequence motif" description="'HIGH' region" evidence="12">
    <location>
        <begin position="58"/>
        <end position="68"/>
    </location>
</feature>
<dbReference type="FunFam" id="3.40.50.620:FF:000048">
    <property type="entry name" value="Isoleucine--tRNA ligase"/>
    <property type="match status" value="1"/>
</dbReference>
<sequence length="954" mass="106689">MSDYKDTLNLPETGFPMRGNLAQREPVMLKRWDDEDLYGEIRKAKKGKKSFILHDGPPYANGDIHIGHALNKILKDIIIKSKTLSGFDAPYIPGWDCHGLPIELMVEKKWGKPGRKLTAAEFRQKCREYAAGQVEGQKESFIRLGVLGQWDKPYRTMDFATEANIIRSLGKVAENDHLLKGFKPVHWCTDCGSALAEAEVEYQDKVSPSIDVKFKAVDEAGVVAKFNCAEGHEGQGDVSVVIWTTTPWTMPANRAVAVRDDLEYVLVQVEADAANDKAAYRLIVAAELAKDVMDRAGIEHFHNLGFCKGADLELMRFNHPFYSFDVPIVLGDHVTTESGTGCVHTAPGHGQEDFVVGQKYGLEIANPVGSNGVYLPDTELFAGQHVFKANDVVVETLKEHGALLHHHAYEHSYPHCWRHKTPIIFRATPQWFISMDKAGLRAKALGEIKNVQWLPEWGQSRIEGMVEGRPEWCISRQRTWGVPIALFVHKETQELHPDTRVLIEKVAQLVEQKGIQAWWDLNPAELMGEADAANYEKVLDTLDVWFDSGVTHFSVVDSREEYNGHSADLYLEGSDQHRGWFQSSLVSSVAMKGKAPYNQVLTHGFVVDGQGRKMSKSVGNVVAPKDVTNKLGADILRLWVASTDYTGEVAVSDEILKRSADAYRRIRNTARFFLANLNGFNPETDLVAPEEMVALDRWAVGRAMEAQEEIIKAYDEYNLHGVTQRLMQFCSVEMGSFYLDVIKDRQYTAKQGGHAQRSCQTALYYIVEALVRWMAPIMSFTADEIWNEMPASQGNGEQRDKFVFTGEWFEGLFGLADDEVLNDEFWAEIQQVRGAVNKLLELARKDKVIGGSLQAEITLHANEALAAKLNTLEDELRFVLLTSKAAVAIADSMPEGAQETEVEGLFVTVNASEAAKCDRCWHHVVDVGTIEGHEEVCGRCVTNISGEGEERKFA</sequence>
<dbReference type="GO" id="GO:0004822">
    <property type="term" value="F:isoleucine-tRNA ligase activity"/>
    <property type="evidence" value="ECO:0007669"/>
    <property type="project" value="UniProtKB-UniRule"/>
</dbReference>
<evidence type="ECO:0000256" key="6">
    <source>
        <dbReference type="ARBA" id="ARBA00022833"/>
    </source>
</evidence>
<dbReference type="GO" id="GO:0006428">
    <property type="term" value="P:isoleucyl-tRNA aminoacylation"/>
    <property type="evidence" value="ECO:0007669"/>
    <property type="project" value="UniProtKB-UniRule"/>
</dbReference>
<keyword evidence="7 12" id="KW-0067">ATP-binding</keyword>
<dbReference type="SUPFAM" id="SSF47323">
    <property type="entry name" value="Anticodon-binding domain of a subclass of class I aminoacyl-tRNA synthetases"/>
    <property type="match status" value="1"/>
</dbReference>
<comment type="catalytic activity">
    <reaction evidence="11 12">
        <text>tRNA(Ile) + L-isoleucine + ATP = L-isoleucyl-tRNA(Ile) + AMP + diphosphate</text>
        <dbReference type="Rhea" id="RHEA:11060"/>
        <dbReference type="Rhea" id="RHEA-COMP:9666"/>
        <dbReference type="Rhea" id="RHEA-COMP:9695"/>
        <dbReference type="ChEBI" id="CHEBI:30616"/>
        <dbReference type="ChEBI" id="CHEBI:33019"/>
        <dbReference type="ChEBI" id="CHEBI:58045"/>
        <dbReference type="ChEBI" id="CHEBI:78442"/>
        <dbReference type="ChEBI" id="CHEBI:78528"/>
        <dbReference type="ChEBI" id="CHEBI:456215"/>
        <dbReference type="EC" id="6.1.1.5"/>
    </reaction>
</comment>
<evidence type="ECO:0000256" key="5">
    <source>
        <dbReference type="ARBA" id="ARBA00022741"/>
    </source>
</evidence>
<dbReference type="SUPFAM" id="SSF50677">
    <property type="entry name" value="ValRS/IleRS/LeuRS editing domain"/>
    <property type="match status" value="1"/>
</dbReference>
<organism evidence="16 17">
    <name type="scientific">Photobacterium frigidiphilum</name>
    <dbReference type="NCBI Taxonomy" id="264736"/>
    <lineage>
        <taxon>Bacteria</taxon>
        <taxon>Pseudomonadati</taxon>
        <taxon>Pseudomonadota</taxon>
        <taxon>Gammaproteobacteria</taxon>
        <taxon>Vibrionales</taxon>
        <taxon>Vibrionaceae</taxon>
        <taxon>Photobacterium</taxon>
    </lineage>
</organism>
<feature type="domain" description="Zinc finger FPG/IleRS-type" evidence="14">
    <location>
        <begin position="916"/>
        <end position="942"/>
    </location>
</feature>
<evidence type="ECO:0000256" key="3">
    <source>
        <dbReference type="ARBA" id="ARBA00022598"/>
    </source>
</evidence>
<dbReference type="InterPro" id="IPR002300">
    <property type="entry name" value="aa-tRNA-synth_Ia"/>
</dbReference>
<comment type="caution">
    <text evidence="16">The sequence shown here is derived from an EMBL/GenBank/DDBJ whole genome shotgun (WGS) entry which is preliminary data.</text>
</comment>
<evidence type="ECO:0000256" key="7">
    <source>
        <dbReference type="ARBA" id="ARBA00022840"/>
    </source>
</evidence>
<dbReference type="InterPro" id="IPR014729">
    <property type="entry name" value="Rossmann-like_a/b/a_fold"/>
</dbReference>
<dbReference type="GO" id="GO:0008270">
    <property type="term" value="F:zinc ion binding"/>
    <property type="evidence" value="ECO:0007669"/>
    <property type="project" value="UniProtKB-UniRule"/>
</dbReference>
<evidence type="ECO:0000256" key="4">
    <source>
        <dbReference type="ARBA" id="ARBA00022723"/>
    </source>
</evidence>
<keyword evidence="3 12" id="KW-0436">Ligase</keyword>
<evidence type="ECO:0000256" key="9">
    <source>
        <dbReference type="ARBA" id="ARBA00023146"/>
    </source>
</evidence>
<keyword evidence="6 12" id="KW-0862">Zinc</keyword>
<gene>
    <name evidence="12" type="primary">ileS</name>
    <name evidence="16" type="ORF">C9J12_17240</name>
</gene>
<accession>A0A2T3JCV6</accession>
<dbReference type="GO" id="GO:0005524">
    <property type="term" value="F:ATP binding"/>
    <property type="evidence" value="ECO:0007669"/>
    <property type="project" value="UniProtKB-UniRule"/>
</dbReference>
<dbReference type="RefSeq" id="WP_107243847.1">
    <property type="nucleotide sequence ID" value="NZ_PYMJ01000019.1"/>
</dbReference>
<dbReference type="PANTHER" id="PTHR42765">
    <property type="entry name" value="SOLEUCYL-TRNA SYNTHETASE"/>
    <property type="match status" value="1"/>
</dbReference>
<dbReference type="Pfam" id="PF06827">
    <property type="entry name" value="zf-FPG_IleRS"/>
    <property type="match status" value="1"/>
</dbReference>
<evidence type="ECO:0000256" key="12">
    <source>
        <dbReference type="HAMAP-Rule" id="MF_02002"/>
    </source>
</evidence>
<feature type="binding site" evidence="12">
    <location>
        <position position="920"/>
    </location>
    <ligand>
        <name>Zn(2+)</name>
        <dbReference type="ChEBI" id="CHEBI:29105"/>
    </ligand>
</feature>
<evidence type="ECO:0000259" key="13">
    <source>
        <dbReference type="Pfam" id="PF00133"/>
    </source>
</evidence>
<comment type="cofactor">
    <cofactor evidence="12">
        <name>Zn(2+)</name>
        <dbReference type="ChEBI" id="CHEBI:29105"/>
    </cofactor>
    <text evidence="12">Binds 1 zinc ion per subunit.</text>
</comment>
<name>A0A2T3JCV6_9GAMM</name>
<evidence type="ECO:0000256" key="1">
    <source>
        <dbReference type="ARBA" id="ARBA00006887"/>
    </source>
</evidence>
<evidence type="ECO:0000259" key="15">
    <source>
        <dbReference type="Pfam" id="PF08264"/>
    </source>
</evidence>
<feature type="binding site" evidence="12">
    <location>
        <position position="917"/>
    </location>
    <ligand>
        <name>Zn(2+)</name>
        <dbReference type="ChEBI" id="CHEBI:29105"/>
    </ligand>
</feature>
<comment type="similarity">
    <text evidence="1 12">Belongs to the class-I aminoacyl-tRNA synthetase family. IleS type 1 subfamily.</text>
</comment>
<dbReference type="InterPro" id="IPR009008">
    <property type="entry name" value="Val/Leu/Ile-tRNA-synth_edit"/>
</dbReference>
<dbReference type="InterPro" id="IPR001412">
    <property type="entry name" value="aa-tRNA-synth_I_CS"/>
</dbReference>
<dbReference type="HAMAP" id="MF_02002">
    <property type="entry name" value="Ile_tRNA_synth_type1"/>
    <property type="match status" value="1"/>
</dbReference>
<evidence type="ECO:0000313" key="16">
    <source>
        <dbReference type="EMBL" id="PSU46716.1"/>
    </source>
</evidence>
<evidence type="ECO:0000256" key="10">
    <source>
        <dbReference type="ARBA" id="ARBA00025217"/>
    </source>
</evidence>